<keyword evidence="1" id="KW-0433">Leucine-rich repeat</keyword>
<keyword evidence="9" id="KW-0812">Transmembrane</keyword>
<evidence type="ECO:0000313" key="10">
    <source>
        <dbReference type="Ensembl" id="ENSSSCP00055013350.1"/>
    </source>
</evidence>
<keyword evidence="2" id="KW-0677">Repeat</keyword>
<dbReference type="Gene3D" id="3.80.10.10">
    <property type="entry name" value="Ribonuclease Inhibitor"/>
    <property type="match status" value="1"/>
</dbReference>
<evidence type="ECO:0000256" key="9">
    <source>
        <dbReference type="SAM" id="Phobius"/>
    </source>
</evidence>
<evidence type="ECO:0000256" key="1">
    <source>
        <dbReference type="ARBA" id="ARBA00022614"/>
    </source>
</evidence>
<evidence type="ECO:0000256" key="4">
    <source>
        <dbReference type="ARBA" id="ARBA00029588"/>
    </source>
</evidence>
<evidence type="ECO:0000256" key="6">
    <source>
        <dbReference type="ARBA" id="ARBA00032455"/>
    </source>
</evidence>
<proteinExistence type="predicted"/>
<dbReference type="Proteomes" id="UP000694724">
    <property type="component" value="Unplaced"/>
</dbReference>
<sequence length="227" mass="25961">MNSHMALISGIMNFLILVSFIHMLCLCFRLKSLTYLSLNNNHLFSIPRELCFLETLSELQLNYNQLICIPEEIKFLKKLQKLLLSRNNIEYLPEGLCNLLNLRILDIAGNVIQMFPPGFQGLKLKEFYCEGNPLFLKQPVNAVKQEDVWSLQDFMLLAQIMGAITGVNQMFILFGNSIKIYNESASSKESFPNASHKMVPTGQEHTLSGKKMCDMWKVLFNHMAGMC</sequence>
<dbReference type="SUPFAM" id="SSF52075">
    <property type="entry name" value="Outer arm dynein light chain 1"/>
    <property type="match status" value="1"/>
</dbReference>
<evidence type="ECO:0000256" key="2">
    <source>
        <dbReference type="ARBA" id="ARBA00022737"/>
    </source>
</evidence>
<comment type="subunit">
    <text evidence="8">Component of the SHOC2-MRAS-PP1c (SMP) complex consisting of SHOC2, GTP-bound M-Ras/MRAS and the catalytic subunit of protein phosphatase 1 (either PPP1CA, PPP1CB or PPP1CC). SHOC2 and PP1c preferably bind M-Ras/MRAS, but they also bind K-Ras/KRAS, N-Ras/NRAS and H-Ras/HRAS; these interactions are GTP-dependent and both SHOC2 and PP1c are required to form a stable complex. Interacts with PP1c in the absence of Ras GTPases. Interacts with M-Ras/MRAS and RAF1. Interacts with ERBIN; disrupts the interaction with RAF1 and Ras, preventing the activation of the Ras signaling pathway. Interacts with LZTR1.</text>
</comment>
<dbReference type="PANTHER" id="PTHR48051:SF54">
    <property type="entry name" value="LEUCINE-RICH REPEAT-CONTAINING PROTEIN"/>
    <property type="match status" value="1"/>
</dbReference>
<dbReference type="InterPro" id="IPR050216">
    <property type="entry name" value="LRR_domain-containing"/>
</dbReference>
<evidence type="ECO:0000256" key="7">
    <source>
        <dbReference type="ARBA" id="ARBA00049970"/>
    </source>
</evidence>
<feature type="transmembrane region" description="Helical" evidence="9">
    <location>
        <begin position="6"/>
        <end position="28"/>
    </location>
</feature>
<dbReference type="InterPro" id="IPR003591">
    <property type="entry name" value="Leu-rich_rpt_typical-subtyp"/>
</dbReference>
<name>A0A8D1Q7Z2_PIG</name>
<organism evidence="10 11">
    <name type="scientific">Sus scrofa</name>
    <name type="common">Pig</name>
    <dbReference type="NCBI Taxonomy" id="9823"/>
    <lineage>
        <taxon>Eukaryota</taxon>
        <taxon>Metazoa</taxon>
        <taxon>Chordata</taxon>
        <taxon>Craniata</taxon>
        <taxon>Vertebrata</taxon>
        <taxon>Euteleostomi</taxon>
        <taxon>Mammalia</taxon>
        <taxon>Eutheria</taxon>
        <taxon>Laurasiatheria</taxon>
        <taxon>Artiodactyla</taxon>
        <taxon>Suina</taxon>
        <taxon>Suidae</taxon>
        <taxon>Sus</taxon>
    </lineage>
</organism>
<dbReference type="InterPro" id="IPR001611">
    <property type="entry name" value="Leu-rich_rpt"/>
</dbReference>
<dbReference type="InterPro" id="IPR032675">
    <property type="entry name" value="LRR_dom_sf"/>
</dbReference>
<dbReference type="Pfam" id="PF00560">
    <property type="entry name" value="LRR_1"/>
    <property type="match status" value="1"/>
</dbReference>
<comment type="function">
    <text evidence="7">Core component of the SHOC2-MRAS-PP1c (SMP) holophosphatase complex that regulates activation of the MAPK pathway. Acts as a scaffolding protein in the SMP complex. The SMP complex specifically dephosphorylates the inhibitory phosphorylation at 'Ser-259' of RAF1 kinase, 'Ser-365' of BRAF kinase and 'Ser-214' of ARAF kinase, stimulating their kinase activities. The SMP complex enhances the dephosphorylation activity and substrate specificity of PP1c.</text>
</comment>
<keyword evidence="9" id="KW-0472">Membrane</keyword>
<dbReference type="Pfam" id="PF13855">
    <property type="entry name" value="LRR_8"/>
    <property type="match status" value="1"/>
</dbReference>
<evidence type="ECO:0000256" key="8">
    <source>
        <dbReference type="ARBA" id="ARBA00049999"/>
    </source>
</evidence>
<evidence type="ECO:0000313" key="11">
    <source>
        <dbReference type="Proteomes" id="UP000694724"/>
    </source>
</evidence>
<dbReference type="PROSITE" id="PS51450">
    <property type="entry name" value="LRR"/>
    <property type="match status" value="2"/>
</dbReference>
<dbReference type="SMART" id="SM00369">
    <property type="entry name" value="LRR_TYP"/>
    <property type="match status" value="3"/>
</dbReference>
<dbReference type="AlphaFoldDB" id="A0A8D1Q7Z2"/>
<protein>
    <recommendedName>
        <fullName evidence="3">Leucine-rich repeat protein SHOC-2</fullName>
    </recommendedName>
    <alternativeName>
        <fullName evidence="6">Protein soc-2 homolog</fullName>
    </alternativeName>
    <alternativeName>
        <fullName evidence="4 5">protein Sur-8 homolog</fullName>
    </alternativeName>
</protein>
<evidence type="ECO:0000256" key="5">
    <source>
        <dbReference type="ARBA" id="ARBA00029998"/>
    </source>
</evidence>
<reference evidence="10" key="1">
    <citation type="submission" date="2025-08" db="UniProtKB">
        <authorList>
            <consortium name="Ensembl"/>
        </authorList>
    </citation>
    <scope>IDENTIFICATION</scope>
</reference>
<accession>A0A8D1Q7Z2</accession>
<dbReference type="PANTHER" id="PTHR48051">
    <property type="match status" value="1"/>
</dbReference>
<keyword evidence="9" id="KW-1133">Transmembrane helix</keyword>
<dbReference type="Ensembl" id="ENSSSCT00055016909.1">
    <property type="protein sequence ID" value="ENSSSCP00055013350.1"/>
    <property type="gene ID" value="ENSSSCG00055008656.1"/>
</dbReference>
<evidence type="ECO:0000256" key="3">
    <source>
        <dbReference type="ARBA" id="ARBA00023907"/>
    </source>
</evidence>